<feature type="repeat" description="TPR" evidence="8">
    <location>
        <begin position="59"/>
        <end position="92"/>
    </location>
</feature>
<feature type="repeat" description="TPR" evidence="8">
    <location>
        <begin position="25"/>
        <end position="58"/>
    </location>
</feature>
<feature type="region of interest" description="Disordered" evidence="9">
    <location>
        <begin position="1"/>
        <end position="24"/>
    </location>
</feature>
<feature type="domain" description="O-GlcNAc transferase C-terminal" evidence="10">
    <location>
        <begin position="385"/>
        <end position="557"/>
    </location>
</feature>
<accession>A0A512NP76</accession>
<dbReference type="RefSeq" id="WP_147156056.1">
    <property type="nucleotide sequence ID" value="NZ_BKAJ01000178.1"/>
</dbReference>
<reference evidence="11 12" key="1">
    <citation type="submission" date="2019-07" db="EMBL/GenBank/DDBJ databases">
        <title>Whole genome shotgun sequence of Reyranella soli NBRC 108950.</title>
        <authorList>
            <person name="Hosoyama A."/>
            <person name="Uohara A."/>
            <person name="Ohji S."/>
            <person name="Ichikawa N."/>
        </authorList>
    </citation>
    <scope>NUCLEOTIDE SEQUENCE [LARGE SCALE GENOMIC DNA]</scope>
    <source>
        <strain evidence="11 12">NBRC 108950</strain>
    </source>
</reference>
<evidence type="ECO:0000256" key="5">
    <source>
        <dbReference type="ARBA" id="ARBA00022679"/>
    </source>
</evidence>
<dbReference type="Gene3D" id="3.40.50.2000">
    <property type="entry name" value="Glycogen Phosphorylase B"/>
    <property type="match status" value="1"/>
</dbReference>
<evidence type="ECO:0000259" key="10">
    <source>
        <dbReference type="Pfam" id="PF13844"/>
    </source>
</evidence>
<dbReference type="OrthoDB" id="146908at2"/>
<name>A0A512NP76_9HYPH</name>
<comment type="pathway">
    <text evidence="1">Protein modification; protein glycosylation.</text>
</comment>
<dbReference type="InterPro" id="IPR019734">
    <property type="entry name" value="TPR_rpt"/>
</dbReference>
<dbReference type="EMBL" id="BKAJ01000178">
    <property type="protein sequence ID" value="GEP60722.1"/>
    <property type="molecule type" value="Genomic_DNA"/>
</dbReference>
<keyword evidence="6" id="KW-0677">Repeat</keyword>
<dbReference type="InterPro" id="IPR011990">
    <property type="entry name" value="TPR-like_helical_dom_sf"/>
</dbReference>
<dbReference type="UniPathway" id="UPA00378"/>
<dbReference type="Gene3D" id="1.25.40.10">
    <property type="entry name" value="Tetratricopeptide repeat domain"/>
    <property type="match status" value="2"/>
</dbReference>
<dbReference type="Proteomes" id="UP000321058">
    <property type="component" value="Unassembled WGS sequence"/>
</dbReference>
<evidence type="ECO:0000256" key="2">
    <source>
        <dbReference type="ARBA" id="ARBA00005386"/>
    </source>
</evidence>
<dbReference type="PANTHER" id="PTHR44835">
    <property type="entry name" value="UDP-N-ACETYLGLUCOSAMINE--PEPTIDE N-ACETYLGLUCOSAMINYLTRANSFERASE SPINDLY-RELATED"/>
    <property type="match status" value="1"/>
</dbReference>
<dbReference type="SUPFAM" id="SSF53756">
    <property type="entry name" value="UDP-Glycosyltransferase/glycogen phosphorylase"/>
    <property type="match status" value="1"/>
</dbReference>
<dbReference type="PANTHER" id="PTHR44835:SF1">
    <property type="entry name" value="PROTEIN O-GLCNAC TRANSFERASE"/>
    <property type="match status" value="1"/>
</dbReference>
<protein>
    <recommendedName>
        <fullName evidence="3">protein O-GlcNAc transferase</fullName>
        <ecNumber evidence="3">2.4.1.255</ecNumber>
    </recommendedName>
</protein>
<dbReference type="SMART" id="SM00028">
    <property type="entry name" value="TPR"/>
    <property type="match status" value="4"/>
</dbReference>
<evidence type="ECO:0000313" key="11">
    <source>
        <dbReference type="EMBL" id="GEP60722.1"/>
    </source>
</evidence>
<evidence type="ECO:0000256" key="9">
    <source>
        <dbReference type="SAM" id="MobiDB-lite"/>
    </source>
</evidence>
<evidence type="ECO:0000256" key="6">
    <source>
        <dbReference type="ARBA" id="ARBA00022737"/>
    </source>
</evidence>
<dbReference type="Pfam" id="PF00515">
    <property type="entry name" value="TPR_1"/>
    <property type="match status" value="1"/>
</dbReference>
<feature type="domain" description="O-GlcNAc transferase C-terminal" evidence="10">
    <location>
        <begin position="209"/>
        <end position="361"/>
    </location>
</feature>
<dbReference type="PROSITE" id="PS50293">
    <property type="entry name" value="TPR_REGION"/>
    <property type="match status" value="1"/>
</dbReference>
<evidence type="ECO:0000256" key="3">
    <source>
        <dbReference type="ARBA" id="ARBA00011970"/>
    </source>
</evidence>
<dbReference type="InterPro" id="IPR029489">
    <property type="entry name" value="OGT/SEC/SPY_C"/>
</dbReference>
<dbReference type="PROSITE" id="PS50005">
    <property type="entry name" value="TPR"/>
    <property type="match status" value="4"/>
</dbReference>
<dbReference type="InterPro" id="IPR051939">
    <property type="entry name" value="Glycosyltr_41/O-GlcNAc_trsf"/>
</dbReference>
<sequence length="572" mass="63299">MPGNRRQRRAALAGKAPSSTKTDQVRATLGQAARLHQAGRLQQAVTFYEQALALDPGIPEAFSNLALALKALGRTDDAIARCEQALKLKPDAPEILLNLGMLLREKRRSKEAATAYRRALAVKPNDPTLLSNLGNALKDQGEFAEAIACFRQALERRPDYRAALSNLDNAIFDMHFADRYGNDSTLEAARLFARYIEPARPRTDFANVRDPERRLRVGYVSPDFRNHGVSYFFHGVIANLDPAEVEPYCYSNSTVDDDMTARIRTAASGFRTIAGLSDAEADAIIQRDRIDILVDLAGHTAGNRLSLFARKPAPVQMLTQGYLDTSGLTAMDYLVTDRWVVPPEDEGSFTEKILRLPNAHFCFAPTGLDIPVTARPAGQPLTLGSFNNWNKVSGETIALWARVMAEIPDCRLFLKSGRFDDPALRREAIDQLAAHGVGESRLLVEGFTTREELMAAYNRVDIGLDPFPYNGCTTTIEALWMGVPVVALRGRRSVARASEAILTVIGRPDLVAADADAYVSIVKTLAADRKALDEMHGTLRAMTESSPICDCRQFARDTVQLYRQMWRTWCAR</sequence>
<dbReference type="EC" id="2.4.1.255" evidence="3"/>
<evidence type="ECO:0000313" key="12">
    <source>
        <dbReference type="Proteomes" id="UP000321058"/>
    </source>
</evidence>
<dbReference type="GO" id="GO:0097363">
    <property type="term" value="F:protein O-acetylglucosaminyltransferase activity"/>
    <property type="evidence" value="ECO:0007669"/>
    <property type="project" value="UniProtKB-EC"/>
</dbReference>
<dbReference type="AlphaFoldDB" id="A0A512NP76"/>
<feature type="repeat" description="TPR" evidence="8">
    <location>
        <begin position="127"/>
        <end position="160"/>
    </location>
</feature>
<gene>
    <name evidence="11" type="ORF">RSO01_78880</name>
</gene>
<dbReference type="Pfam" id="PF13176">
    <property type="entry name" value="TPR_7"/>
    <property type="match status" value="1"/>
</dbReference>
<feature type="repeat" description="TPR" evidence="8">
    <location>
        <begin position="93"/>
        <end position="126"/>
    </location>
</feature>
<proteinExistence type="inferred from homology"/>
<keyword evidence="12" id="KW-1185">Reference proteome</keyword>
<keyword evidence="4" id="KW-0328">Glycosyltransferase</keyword>
<dbReference type="Pfam" id="PF13844">
    <property type="entry name" value="Glyco_transf_41"/>
    <property type="match status" value="2"/>
</dbReference>
<organism evidence="11 12">
    <name type="scientific">Reyranella soli</name>
    <dbReference type="NCBI Taxonomy" id="1230389"/>
    <lineage>
        <taxon>Bacteria</taxon>
        <taxon>Pseudomonadati</taxon>
        <taxon>Pseudomonadota</taxon>
        <taxon>Alphaproteobacteria</taxon>
        <taxon>Hyphomicrobiales</taxon>
        <taxon>Reyranellaceae</taxon>
        <taxon>Reyranella</taxon>
    </lineage>
</organism>
<keyword evidence="7 8" id="KW-0802">TPR repeat</keyword>
<evidence type="ECO:0000256" key="1">
    <source>
        <dbReference type="ARBA" id="ARBA00004922"/>
    </source>
</evidence>
<evidence type="ECO:0000256" key="7">
    <source>
        <dbReference type="ARBA" id="ARBA00022803"/>
    </source>
</evidence>
<dbReference type="Pfam" id="PF13432">
    <property type="entry name" value="TPR_16"/>
    <property type="match status" value="1"/>
</dbReference>
<comment type="caution">
    <text evidence="11">The sequence shown here is derived from an EMBL/GenBank/DDBJ whole genome shotgun (WGS) entry which is preliminary data.</text>
</comment>
<evidence type="ECO:0000256" key="4">
    <source>
        <dbReference type="ARBA" id="ARBA00022676"/>
    </source>
</evidence>
<dbReference type="Gene3D" id="3.40.50.11380">
    <property type="match status" value="1"/>
</dbReference>
<keyword evidence="5" id="KW-0808">Transferase</keyword>
<evidence type="ECO:0000256" key="8">
    <source>
        <dbReference type="PROSITE-ProRule" id="PRU00339"/>
    </source>
</evidence>
<comment type="similarity">
    <text evidence="2">Belongs to the glycosyltransferase 41 family. O-GlcNAc transferase subfamily.</text>
</comment>
<dbReference type="SUPFAM" id="SSF48452">
    <property type="entry name" value="TPR-like"/>
    <property type="match status" value="1"/>
</dbReference>